<name>A0A8H5IMC2_9HYPO</name>
<dbReference type="SUPFAM" id="SSF52743">
    <property type="entry name" value="Subtilisin-like"/>
    <property type="match status" value="1"/>
</dbReference>
<dbReference type="InterPro" id="IPR036852">
    <property type="entry name" value="Peptidase_S8/S53_dom_sf"/>
</dbReference>
<gene>
    <name evidence="1" type="ORF">FMEXI_8921</name>
</gene>
<sequence length="250" mass="27394">MESITSGANKGSDTYALLPLTLKATFGNKGNYKLFGNENADGRGVVAYIVDTGFRLPEDGDEPNDVMANVVRNMLKPQTDGNDVWPDQTKELHGTAVACIVSKIVPEVQIAPLRHNVTAKMGSPYSEPWLQDCTKCFKIILEHYNGLQIGNPPVGPMAVVNCSWYIEDNALRDTGDKVEHVREFKLAYDALLAAGIIVVAAAGNNNHSLNDNWAQWDADKDEQFKSSTGLLTMLDDCIVMWASGHLEKVL</sequence>
<dbReference type="AlphaFoldDB" id="A0A8H5IMC2"/>
<dbReference type="Proteomes" id="UP000522262">
    <property type="component" value="Unassembled WGS sequence"/>
</dbReference>
<keyword evidence="2" id="KW-1185">Reference proteome</keyword>
<dbReference type="GO" id="GO:0004252">
    <property type="term" value="F:serine-type endopeptidase activity"/>
    <property type="evidence" value="ECO:0007669"/>
    <property type="project" value="InterPro"/>
</dbReference>
<evidence type="ECO:0000313" key="1">
    <source>
        <dbReference type="EMBL" id="KAF5539432.1"/>
    </source>
</evidence>
<organism evidence="1 2">
    <name type="scientific">Fusarium mexicanum</name>
    <dbReference type="NCBI Taxonomy" id="751941"/>
    <lineage>
        <taxon>Eukaryota</taxon>
        <taxon>Fungi</taxon>
        <taxon>Dikarya</taxon>
        <taxon>Ascomycota</taxon>
        <taxon>Pezizomycotina</taxon>
        <taxon>Sordariomycetes</taxon>
        <taxon>Hypocreomycetidae</taxon>
        <taxon>Hypocreales</taxon>
        <taxon>Nectriaceae</taxon>
        <taxon>Fusarium</taxon>
        <taxon>Fusarium fujikuroi species complex</taxon>
    </lineage>
</organism>
<proteinExistence type="predicted"/>
<dbReference type="EMBL" id="JAAOAM010000203">
    <property type="protein sequence ID" value="KAF5539432.1"/>
    <property type="molecule type" value="Genomic_DNA"/>
</dbReference>
<accession>A0A8H5IMC2</accession>
<protein>
    <recommendedName>
        <fullName evidence="3">Peptidase S8/S53 domain-containing protein</fullName>
    </recommendedName>
</protein>
<evidence type="ECO:0008006" key="3">
    <source>
        <dbReference type="Google" id="ProtNLM"/>
    </source>
</evidence>
<dbReference type="Gene3D" id="3.40.50.200">
    <property type="entry name" value="Peptidase S8/S53 domain"/>
    <property type="match status" value="1"/>
</dbReference>
<dbReference type="GO" id="GO:0006508">
    <property type="term" value="P:proteolysis"/>
    <property type="evidence" value="ECO:0007669"/>
    <property type="project" value="InterPro"/>
</dbReference>
<evidence type="ECO:0000313" key="2">
    <source>
        <dbReference type="Proteomes" id="UP000522262"/>
    </source>
</evidence>
<comment type="caution">
    <text evidence="1">The sequence shown here is derived from an EMBL/GenBank/DDBJ whole genome shotgun (WGS) entry which is preliminary data.</text>
</comment>
<reference evidence="1 2" key="1">
    <citation type="submission" date="2020-05" db="EMBL/GenBank/DDBJ databases">
        <title>Identification and distribution of gene clusters putatively required for synthesis of sphingolipid metabolism inhibitors in phylogenetically diverse species of the filamentous fungus Fusarium.</title>
        <authorList>
            <person name="Kim H.-S."/>
            <person name="Busman M."/>
            <person name="Brown D.W."/>
            <person name="Divon H."/>
            <person name="Uhlig S."/>
            <person name="Proctor R.H."/>
        </authorList>
    </citation>
    <scope>NUCLEOTIDE SEQUENCE [LARGE SCALE GENOMIC DNA]</scope>
    <source>
        <strain evidence="1 2">NRRL 53147</strain>
    </source>
</reference>